<keyword evidence="8" id="KW-0966">Cell projection</keyword>
<evidence type="ECO:0000256" key="2">
    <source>
        <dbReference type="ARBA" id="ARBA00009677"/>
    </source>
</evidence>
<keyword evidence="8" id="KW-0969">Cilium</keyword>
<comment type="similarity">
    <text evidence="2 6">Belongs to the flagella basal body rod proteins family.</text>
</comment>
<dbReference type="GO" id="GO:0071978">
    <property type="term" value="P:bacterial-type flagellum-dependent swarming motility"/>
    <property type="evidence" value="ECO:0007669"/>
    <property type="project" value="TreeGrafter"/>
</dbReference>
<evidence type="ECO:0000256" key="6">
    <source>
        <dbReference type="PIRNR" id="PIRNR002889"/>
    </source>
</evidence>
<keyword evidence="8" id="KW-0282">Flagellum</keyword>
<comment type="subunit">
    <text evidence="6">The basal body constitutes a major portion of the flagellar organelle and consists of a number of rings mounted on a central rod.</text>
</comment>
<gene>
    <name evidence="8" type="primary">flgB</name>
    <name evidence="8" type="ORF">DD681_01355</name>
</gene>
<dbReference type="NCBIfam" id="TIGR01396">
    <property type="entry name" value="FlgB"/>
    <property type="match status" value="1"/>
</dbReference>
<dbReference type="Pfam" id="PF00460">
    <property type="entry name" value="Flg_bb_rod"/>
    <property type="match status" value="1"/>
</dbReference>
<reference evidence="8 9" key="1">
    <citation type="submission" date="2018-04" db="EMBL/GenBank/DDBJ databases">
        <title>Genome sequence of Buchnera aphidicola from Melaphis sacchari.</title>
        <authorList>
            <person name="Geib S.M."/>
            <person name="Palmer N.A."/>
            <person name="Sattler S.E."/>
            <person name="Sarath G."/>
        </authorList>
    </citation>
    <scope>NUCLEOTIDE SEQUENCE [LARGE SCALE GENOMIC DNA]</scope>
    <source>
        <strain evidence="8 9">LSU</strain>
    </source>
</reference>
<dbReference type="EMBL" id="CP029161">
    <property type="protein sequence ID" value="AWH90457.1"/>
    <property type="molecule type" value="Genomic_DNA"/>
</dbReference>
<name>A0A2U8DFI5_9GAMM</name>
<dbReference type="PANTHER" id="PTHR30435:SF12">
    <property type="entry name" value="FLAGELLAR BASAL BODY ROD PROTEIN FLGB"/>
    <property type="match status" value="1"/>
</dbReference>
<dbReference type="InterPro" id="IPR001444">
    <property type="entry name" value="Flag_bb_rod_N"/>
</dbReference>
<organism evidence="8 9">
    <name type="scientific">Buchnera aphidicola</name>
    <name type="common">Melanaphis sacchari</name>
    <dbReference type="NCBI Taxonomy" id="2173854"/>
    <lineage>
        <taxon>Bacteria</taxon>
        <taxon>Pseudomonadati</taxon>
        <taxon>Pseudomonadota</taxon>
        <taxon>Gammaproteobacteria</taxon>
        <taxon>Enterobacterales</taxon>
        <taxon>Erwiniaceae</taxon>
        <taxon>Buchnera</taxon>
    </lineage>
</organism>
<dbReference type="InterPro" id="IPR006300">
    <property type="entry name" value="FlgB"/>
</dbReference>
<evidence type="ECO:0000256" key="1">
    <source>
        <dbReference type="ARBA" id="ARBA00004117"/>
    </source>
</evidence>
<accession>A0A2U8DFI5</accession>
<sequence length="136" mass="16053">MFNQINKLFDFNQSLLNIFSKKQEIISSNIANADTPNYKAVDINFRNEINKILKKRKTKIHKITLKKTSPDHLDSKIDNKLELKIEPINTKKINSNGNTVDMNRERIEFIKNSLKYEEQIIYLKNEIKNMMRVLKG</sequence>
<keyword evidence="4 6" id="KW-0975">Bacterial flagellum</keyword>
<comment type="function">
    <text evidence="5 6">Structural component of flagellum, the bacterial motility apparatus. Part of the rod structure of flagellar basal body.</text>
</comment>
<dbReference type="AlphaFoldDB" id="A0A2U8DFI5"/>
<dbReference type="Proteomes" id="UP000244884">
    <property type="component" value="Chromosome"/>
</dbReference>
<evidence type="ECO:0000256" key="3">
    <source>
        <dbReference type="ARBA" id="ARBA00014376"/>
    </source>
</evidence>
<dbReference type="RefSeq" id="WP_158341228.1">
    <property type="nucleotide sequence ID" value="NZ_CP029161.1"/>
</dbReference>
<proteinExistence type="inferred from homology"/>
<protein>
    <recommendedName>
        <fullName evidence="3 6">Flagellar basal body rod protein FlgB</fullName>
    </recommendedName>
</protein>
<feature type="domain" description="Flagellar basal body rod protein N-terminal" evidence="7">
    <location>
        <begin position="16"/>
        <end position="39"/>
    </location>
</feature>
<evidence type="ECO:0000259" key="7">
    <source>
        <dbReference type="Pfam" id="PF00460"/>
    </source>
</evidence>
<evidence type="ECO:0000313" key="9">
    <source>
        <dbReference type="Proteomes" id="UP000244884"/>
    </source>
</evidence>
<evidence type="ECO:0000313" key="8">
    <source>
        <dbReference type="EMBL" id="AWH90457.1"/>
    </source>
</evidence>
<dbReference type="PIRSF" id="PIRSF002889">
    <property type="entry name" value="Rod_FlgB"/>
    <property type="match status" value="1"/>
</dbReference>
<dbReference type="PANTHER" id="PTHR30435">
    <property type="entry name" value="FLAGELLAR PROTEIN"/>
    <property type="match status" value="1"/>
</dbReference>
<evidence type="ECO:0000256" key="4">
    <source>
        <dbReference type="ARBA" id="ARBA00023143"/>
    </source>
</evidence>
<dbReference type="OrthoDB" id="9788334at2"/>
<dbReference type="GO" id="GO:0030694">
    <property type="term" value="C:bacterial-type flagellum basal body, rod"/>
    <property type="evidence" value="ECO:0007669"/>
    <property type="project" value="InterPro"/>
</dbReference>
<evidence type="ECO:0000256" key="5">
    <source>
        <dbReference type="ARBA" id="ARBA00024934"/>
    </source>
</evidence>
<comment type="subcellular location">
    <subcellularLocation>
        <location evidence="1 6">Bacterial flagellum basal body</location>
    </subcellularLocation>
</comment>